<dbReference type="KEGG" id="peh:Spb1_08710"/>
<comment type="cofactor">
    <cofactor evidence="1">
        <name>FAD</name>
        <dbReference type="ChEBI" id="CHEBI:57692"/>
    </cofactor>
</comment>
<dbReference type="InterPro" id="IPR006076">
    <property type="entry name" value="FAD-dep_OxRdtase"/>
</dbReference>
<dbReference type="PANTHER" id="PTHR13847">
    <property type="entry name" value="SARCOSINE DEHYDROGENASE-RELATED"/>
    <property type="match status" value="1"/>
</dbReference>
<evidence type="ECO:0000313" key="7">
    <source>
        <dbReference type="Proteomes" id="UP000315349"/>
    </source>
</evidence>
<dbReference type="Pfam" id="PF01266">
    <property type="entry name" value="DAO"/>
    <property type="match status" value="1"/>
</dbReference>
<dbReference type="Gene3D" id="3.50.50.60">
    <property type="entry name" value="FAD/NAD(P)-binding domain"/>
    <property type="match status" value="1"/>
</dbReference>
<dbReference type="EMBL" id="CP036299">
    <property type="protein sequence ID" value="QDV29003.1"/>
    <property type="molecule type" value="Genomic_DNA"/>
</dbReference>
<sequence length="434" mass="47877">MPRKLDEPVTLDLTTTMPSADHTDISPNSTDTSRPTFDDIVVGAGVIGLAHAYALARRGRKVLVIERHARALGASVRNFGMIWPIGQTLGTNMNLALDSRQIWAGLLERSGIWHHKRGSLHVAHHEDEAQVLREFHELATQAGYELELLDARATTACSRAVNPEGLKLSLYSRHEIAVDPREVIAKLPGYLRAHYGVRFEYGQMVRSIDGQKVKTSAGQWSARRVWLCTGDETQILYPEILTRQGMFPCKLQMLRTASQTGDWKIGPHLAGGLTLRHYSSFGACPTLAELKARVAREMPLMDHFGIHVMASQNGRGELTIGDSHEYNPPEEPFGTVSPFNTRQIDDLIMSYLKTIMVAPDLEIAERWFGVYLKHPGKLWFEAAAEPHVEILTGIGGNGMTLSMGVSEQHVARVLGEAITQDAAPADASTKPALV</sequence>
<evidence type="ECO:0000256" key="4">
    <source>
        <dbReference type="ARBA" id="ARBA00023002"/>
    </source>
</evidence>
<evidence type="ECO:0000256" key="2">
    <source>
        <dbReference type="ARBA" id="ARBA00009410"/>
    </source>
</evidence>
<dbReference type="AlphaFoldDB" id="A0A518GK56"/>
<name>A0A518GK56_9PLAN</name>
<dbReference type="GO" id="GO:0016491">
    <property type="term" value="F:oxidoreductase activity"/>
    <property type="evidence" value="ECO:0007669"/>
    <property type="project" value="UniProtKB-KW"/>
</dbReference>
<organism evidence="6 7">
    <name type="scientific">Planctopirus ephydatiae</name>
    <dbReference type="NCBI Taxonomy" id="2528019"/>
    <lineage>
        <taxon>Bacteria</taxon>
        <taxon>Pseudomonadati</taxon>
        <taxon>Planctomycetota</taxon>
        <taxon>Planctomycetia</taxon>
        <taxon>Planctomycetales</taxon>
        <taxon>Planctomycetaceae</taxon>
        <taxon>Planctopirus</taxon>
    </lineage>
</organism>
<keyword evidence="4" id="KW-0560">Oxidoreductase</keyword>
<dbReference type="NCBIfam" id="TIGR03364">
    <property type="entry name" value="HpnW_proposed"/>
    <property type="match status" value="1"/>
</dbReference>
<dbReference type="Gene3D" id="3.30.9.10">
    <property type="entry name" value="D-Amino Acid Oxidase, subunit A, domain 2"/>
    <property type="match status" value="1"/>
</dbReference>
<keyword evidence="3" id="KW-0285">Flavoprotein</keyword>
<evidence type="ECO:0000256" key="3">
    <source>
        <dbReference type="ARBA" id="ARBA00022630"/>
    </source>
</evidence>
<comment type="similarity">
    <text evidence="2">Belongs to the DadA oxidoreductase family.</text>
</comment>
<feature type="domain" description="FAD dependent oxidoreductase" evidence="5">
    <location>
        <begin position="40"/>
        <end position="407"/>
    </location>
</feature>
<dbReference type="Proteomes" id="UP000315349">
    <property type="component" value="Chromosome"/>
</dbReference>
<evidence type="ECO:0000259" key="5">
    <source>
        <dbReference type="Pfam" id="PF01266"/>
    </source>
</evidence>
<dbReference type="PANTHER" id="PTHR13847:SF286">
    <property type="entry name" value="D-AMINO ACID DEHYDROGENASE"/>
    <property type="match status" value="1"/>
</dbReference>
<evidence type="ECO:0000256" key="1">
    <source>
        <dbReference type="ARBA" id="ARBA00001974"/>
    </source>
</evidence>
<dbReference type="SUPFAM" id="SSF51905">
    <property type="entry name" value="FAD/NAD(P)-binding domain"/>
    <property type="match status" value="1"/>
</dbReference>
<accession>A0A518GK56</accession>
<reference evidence="6 7" key="1">
    <citation type="submission" date="2019-02" db="EMBL/GenBank/DDBJ databases">
        <title>Deep-cultivation of Planctomycetes and their phenomic and genomic characterization uncovers novel biology.</title>
        <authorList>
            <person name="Wiegand S."/>
            <person name="Jogler M."/>
            <person name="Boedeker C."/>
            <person name="Pinto D."/>
            <person name="Vollmers J."/>
            <person name="Rivas-Marin E."/>
            <person name="Kohn T."/>
            <person name="Peeters S.H."/>
            <person name="Heuer A."/>
            <person name="Rast P."/>
            <person name="Oberbeckmann S."/>
            <person name="Bunk B."/>
            <person name="Jeske O."/>
            <person name="Meyerdierks A."/>
            <person name="Storesund J.E."/>
            <person name="Kallscheuer N."/>
            <person name="Luecker S."/>
            <person name="Lage O.M."/>
            <person name="Pohl T."/>
            <person name="Merkel B.J."/>
            <person name="Hornburger P."/>
            <person name="Mueller R.-W."/>
            <person name="Bruemmer F."/>
            <person name="Labrenz M."/>
            <person name="Spormann A.M."/>
            <person name="Op den Camp H."/>
            <person name="Overmann J."/>
            <person name="Amann R."/>
            <person name="Jetten M.S.M."/>
            <person name="Mascher T."/>
            <person name="Medema M.H."/>
            <person name="Devos D.P."/>
            <person name="Kaster A.-K."/>
            <person name="Ovreas L."/>
            <person name="Rohde M."/>
            <person name="Galperin M.Y."/>
            <person name="Jogler C."/>
        </authorList>
    </citation>
    <scope>NUCLEOTIDE SEQUENCE [LARGE SCALE GENOMIC DNA]</scope>
    <source>
        <strain evidence="6 7">Spb1</strain>
    </source>
</reference>
<keyword evidence="7" id="KW-1185">Reference proteome</keyword>
<dbReference type="InterPro" id="IPR017741">
    <property type="entry name" value="FAD-dependent_OxRdtase_HpnW"/>
</dbReference>
<dbReference type="RefSeq" id="WP_145296259.1">
    <property type="nucleotide sequence ID" value="NZ_CP036299.1"/>
</dbReference>
<dbReference type="OrthoDB" id="9799943at2"/>
<evidence type="ECO:0000313" key="6">
    <source>
        <dbReference type="EMBL" id="QDV29003.1"/>
    </source>
</evidence>
<protein>
    <submittedName>
        <fullName evidence="6">D-amino acid dehydrogenase small subunit</fullName>
    </submittedName>
</protein>
<dbReference type="GO" id="GO:0005737">
    <property type="term" value="C:cytoplasm"/>
    <property type="evidence" value="ECO:0007669"/>
    <property type="project" value="TreeGrafter"/>
</dbReference>
<proteinExistence type="inferred from homology"/>
<gene>
    <name evidence="6" type="ORF">Spb1_08710</name>
</gene>
<dbReference type="InterPro" id="IPR036188">
    <property type="entry name" value="FAD/NAD-bd_sf"/>
</dbReference>